<dbReference type="Proteomes" id="UP001444071">
    <property type="component" value="Unassembled WGS sequence"/>
</dbReference>
<sequence length="98" mass="11360">EGPGEWTALDSEVLMKEDQICGTTNPTPHQVLLDTRFELPFGVYHSITDRKQCSYIPEDEAQYWTSKLERINTMQIHDEYPLPGEVQRIRMTSMPSQC</sequence>
<keyword evidence="2" id="KW-1185">Reference proteome</keyword>
<proteinExistence type="predicted"/>
<protein>
    <submittedName>
        <fullName evidence="1">Uncharacterized protein</fullName>
    </submittedName>
</protein>
<comment type="caution">
    <text evidence="1">The sequence shown here is derived from an EMBL/GenBank/DDBJ whole genome shotgun (WGS) entry which is preliminary data.</text>
</comment>
<dbReference type="EMBL" id="JAHRIM010092235">
    <property type="protein sequence ID" value="MEQ2277692.1"/>
    <property type="molecule type" value="Genomic_DNA"/>
</dbReference>
<dbReference type="InterPro" id="IPR027080">
    <property type="entry name" value="Unc-13"/>
</dbReference>
<feature type="non-terminal residue" evidence="1">
    <location>
        <position position="98"/>
    </location>
</feature>
<reference evidence="1 2" key="1">
    <citation type="submission" date="2021-06" db="EMBL/GenBank/DDBJ databases">
        <authorList>
            <person name="Palmer J.M."/>
        </authorList>
    </citation>
    <scope>NUCLEOTIDE SEQUENCE [LARGE SCALE GENOMIC DNA]</scope>
    <source>
        <strain evidence="1 2">XR_2019</strain>
        <tissue evidence="1">Muscle</tissue>
    </source>
</reference>
<organism evidence="1 2">
    <name type="scientific">Xenotaenia resolanae</name>
    <dbReference type="NCBI Taxonomy" id="208358"/>
    <lineage>
        <taxon>Eukaryota</taxon>
        <taxon>Metazoa</taxon>
        <taxon>Chordata</taxon>
        <taxon>Craniata</taxon>
        <taxon>Vertebrata</taxon>
        <taxon>Euteleostomi</taxon>
        <taxon>Actinopterygii</taxon>
        <taxon>Neopterygii</taxon>
        <taxon>Teleostei</taxon>
        <taxon>Neoteleostei</taxon>
        <taxon>Acanthomorphata</taxon>
        <taxon>Ovalentaria</taxon>
        <taxon>Atherinomorphae</taxon>
        <taxon>Cyprinodontiformes</taxon>
        <taxon>Goodeidae</taxon>
        <taxon>Xenotaenia</taxon>
    </lineage>
</organism>
<accession>A0ABV0X8P6</accession>
<gene>
    <name evidence="1" type="ORF">XENORESO_006298</name>
</gene>
<dbReference type="PANTHER" id="PTHR10480:SF14">
    <property type="entry name" value="PROTEIN UNC-13 HOMOLOG B-LIKE"/>
    <property type="match status" value="1"/>
</dbReference>
<evidence type="ECO:0000313" key="1">
    <source>
        <dbReference type="EMBL" id="MEQ2277692.1"/>
    </source>
</evidence>
<name>A0ABV0X8P6_9TELE</name>
<dbReference type="PANTHER" id="PTHR10480">
    <property type="entry name" value="PROTEIN UNC-13 HOMOLOG"/>
    <property type="match status" value="1"/>
</dbReference>
<evidence type="ECO:0000313" key="2">
    <source>
        <dbReference type="Proteomes" id="UP001444071"/>
    </source>
</evidence>
<feature type="non-terminal residue" evidence="1">
    <location>
        <position position="1"/>
    </location>
</feature>